<dbReference type="SMART" id="SM00369">
    <property type="entry name" value="LRR_TYP"/>
    <property type="match status" value="5"/>
</dbReference>
<dbReference type="EMBL" id="NIVC01001317">
    <property type="protein sequence ID" value="PAA69493.1"/>
    <property type="molecule type" value="Genomic_DNA"/>
</dbReference>
<dbReference type="PRINTS" id="PR00019">
    <property type="entry name" value="LEURICHRPT"/>
</dbReference>
<dbReference type="GO" id="GO:0005737">
    <property type="term" value="C:cytoplasm"/>
    <property type="evidence" value="ECO:0007669"/>
    <property type="project" value="TreeGrafter"/>
</dbReference>
<organism evidence="3 4">
    <name type="scientific">Macrostomum lignano</name>
    <dbReference type="NCBI Taxonomy" id="282301"/>
    <lineage>
        <taxon>Eukaryota</taxon>
        <taxon>Metazoa</taxon>
        <taxon>Spiralia</taxon>
        <taxon>Lophotrochozoa</taxon>
        <taxon>Platyhelminthes</taxon>
        <taxon>Rhabditophora</taxon>
        <taxon>Macrostomorpha</taxon>
        <taxon>Macrostomida</taxon>
        <taxon>Macrostomidae</taxon>
        <taxon>Macrostomum</taxon>
    </lineage>
</organism>
<keyword evidence="2" id="KW-0677">Repeat</keyword>
<evidence type="ECO:0000256" key="1">
    <source>
        <dbReference type="ARBA" id="ARBA00022614"/>
    </source>
</evidence>
<dbReference type="OrthoDB" id="1728874at2759"/>
<dbReference type="InterPro" id="IPR050216">
    <property type="entry name" value="LRR_domain-containing"/>
</dbReference>
<dbReference type="Pfam" id="PF13855">
    <property type="entry name" value="LRR_8"/>
    <property type="match status" value="1"/>
</dbReference>
<sequence length="245" mass="27237">LLQMGNSQSSIAPNLQHAQATGVLQLSGKKLEEWPAAIHRLNNNLRTLDLSNNRLTSVSTSIDGMVQLKQLTLSSNRLTGLPDQVCSLSRLTILSLERNFLQSLPVGFSQLKSLKTLQLSGNKFKDFPASVLDLPALELLDLSTNSIITQLPGNMSNLKAVELNLNQNQLKLLSDSLADCPRLRILRLQENCLPIDQFTPKLLRDSQISLLAVEGNLFLMKQFDQLEGSQAYQERVTAVRRKAEH</sequence>
<evidence type="ECO:0000313" key="3">
    <source>
        <dbReference type="EMBL" id="PAA69493.1"/>
    </source>
</evidence>
<proteinExistence type="predicted"/>
<evidence type="ECO:0000256" key="2">
    <source>
        <dbReference type="ARBA" id="ARBA00022737"/>
    </source>
</evidence>
<dbReference type="STRING" id="282301.A0A267F704"/>
<dbReference type="InterPro" id="IPR032675">
    <property type="entry name" value="LRR_dom_sf"/>
</dbReference>
<protein>
    <recommendedName>
        <fullName evidence="5">Leucine-rich repeat-containing protein 57</fullName>
    </recommendedName>
</protein>
<evidence type="ECO:0000313" key="4">
    <source>
        <dbReference type="Proteomes" id="UP000215902"/>
    </source>
</evidence>
<dbReference type="PANTHER" id="PTHR48051">
    <property type="match status" value="1"/>
</dbReference>
<comment type="caution">
    <text evidence="3">The sequence shown here is derived from an EMBL/GenBank/DDBJ whole genome shotgun (WGS) entry which is preliminary data.</text>
</comment>
<dbReference type="Proteomes" id="UP000215902">
    <property type="component" value="Unassembled WGS sequence"/>
</dbReference>
<dbReference type="PROSITE" id="PS51450">
    <property type="entry name" value="LRR"/>
    <property type="match status" value="2"/>
</dbReference>
<dbReference type="AlphaFoldDB" id="A0A267F704"/>
<gene>
    <name evidence="3" type="ORF">BOX15_Mlig000516g1</name>
</gene>
<keyword evidence="1" id="KW-0433">Leucine-rich repeat</keyword>
<evidence type="ECO:0008006" key="5">
    <source>
        <dbReference type="Google" id="ProtNLM"/>
    </source>
</evidence>
<reference evidence="3 4" key="1">
    <citation type="submission" date="2017-06" db="EMBL/GenBank/DDBJ databases">
        <title>A platform for efficient transgenesis in Macrostomum lignano, a flatworm model organism for stem cell research.</title>
        <authorList>
            <person name="Berezikov E."/>
        </authorList>
    </citation>
    <scope>NUCLEOTIDE SEQUENCE [LARGE SCALE GENOMIC DNA]</scope>
    <source>
        <strain evidence="3">DV1</strain>
        <tissue evidence="3">Whole organism</tissue>
    </source>
</reference>
<dbReference type="SMART" id="SM00364">
    <property type="entry name" value="LRR_BAC"/>
    <property type="match status" value="4"/>
</dbReference>
<dbReference type="PANTHER" id="PTHR48051:SF62">
    <property type="entry name" value="LEUCINE-RICH REPEAT-CONTAINING PROTEIN 57"/>
    <property type="match status" value="1"/>
</dbReference>
<dbReference type="Gene3D" id="3.80.10.10">
    <property type="entry name" value="Ribonuclease Inhibitor"/>
    <property type="match status" value="1"/>
</dbReference>
<dbReference type="InterPro" id="IPR001611">
    <property type="entry name" value="Leu-rich_rpt"/>
</dbReference>
<dbReference type="InterPro" id="IPR003591">
    <property type="entry name" value="Leu-rich_rpt_typical-subtyp"/>
</dbReference>
<keyword evidence="4" id="KW-1185">Reference proteome</keyword>
<dbReference type="Pfam" id="PF00560">
    <property type="entry name" value="LRR_1"/>
    <property type="match status" value="2"/>
</dbReference>
<feature type="non-terminal residue" evidence="3">
    <location>
        <position position="1"/>
    </location>
</feature>
<name>A0A267F704_9PLAT</name>
<dbReference type="SUPFAM" id="SSF52058">
    <property type="entry name" value="L domain-like"/>
    <property type="match status" value="1"/>
</dbReference>
<accession>A0A267F704</accession>
<dbReference type="FunFam" id="3.80.10.10:FF:000230">
    <property type="entry name" value="Leucine-rich repeat-containing protein 57"/>
    <property type="match status" value="1"/>
</dbReference>